<evidence type="ECO:0000313" key="4">
    <source>
        <dbReference type="Proteomes" id="UP000095280"/>
    </source>
</evidence>
<dbReference type="Proteomes" id="UP000095280">
    <property type="component" value="Unplaced"/>
</dbReference>
<evidence type="ECO:0000259" key="3">
    <source>
        <dbReference type="PROSITE" id="PS50011"/>
    </source>
</evidence>
<evidence type="ECO:0000256" key="2">
    <source>
        <dbReference type="SAM" id="MobiDB-lite"/>
    </source>
</evidence>
<dbReference type="GO" id="GO:0004672">
    <property type="term" value="F:protein kinase activity"/>
    <property type="evidence" value="ECO:0007669"/>
    <property type="project" value="InterPro"/>
</dbReference>
<reference evidence="5 6" key="1">
    <citation type="submission" date="2016-11" db="UniProtKB">
        <authorList>
            <consortium name="WormBaseParasite"/>
        </authorList>
    </citation>
    <scope>IDENTIFICATION</scope>
</reference>
<dbReference type="PROSITE" id="PS50011">
    <property type="entry name" value="PROTEIN_KINASE_DOM"/>
    <property type="match status" value="1"/>
</dbReference>
<evidence type="ECO:0000256" key="1">
    <source>
        <dbReference type="ARBA" id="ARBA00038349"/>
    </source>
</evidence>
<organism evidence="4 6">
    <name type="scientific">Macrostomum lignano</name>
    <dbReference type="NCBI Taxonomy" id="282301"/>
    <lineage>
        <taxon>Eukaryota</taxon>
        <taxon>Metazoa</taxon>
        <taxon>Spiralia</taxon>
        <taxon>Lophotrochozoa</taxon>
        <taxon>Platyhelminthes</taxon>
        <taxon>Rhabditophora</taxon>
        <taxon>Macrostomorpha</taxon>
        <taxon>Macrostomida</taxon>
        <taxon>Macrostomidae</taxon>
        <taxon>Macrostomum</taxon>
    </lineage>
</organism>
<dbReference type="WBParaSite" id="maker-uti_cns_0001027-snap-gene-0.13-mRNA-1">
    <property type="protein sequence ID" value="maker-uti_cns_0001027-snap-gene-0.13-mRNA-1"/>
    <property type="gene ID" value="maker-uti_cns_0001027-snap-gene-0.13"/>
</dbReference>
<dbReference type="Pfam" id="PF00069">
    <property type="entry name" value="Pkinase"/>
    <property type="match status" value="1"/>
</dbReference>
<proteinExistence type="inferred from homology"/>
<protein>
    <submittedName>
        <fullName evidence="5 6">Protein kinase domain-containing protein</fullName>
    </submittedName>
</protein>
<dbReference type="WBParaSite" id="maker-uti_cns_0001071-snap-gene-0.4-mRNA-1">
    <property type="protein sequence ID" value="maker-uti_cns_0001071-snap-gene-0.4-mRNA-1"/>
    <property type="gene ID" value="maker-uti_cns_0001071-snap-gene-0.4"/>
</dbReference>
<dbReference type="InterPro" id="IPR000719">
    <property type="entry name" value="Prot_kinase_dom"/>
</dbReference>
<sequence length="226" mass="24944">TDIVNLQAQCNLLFITNPTDIPASNNSFTMRSSSGDSGASGGGSSGGGSAGSNPICKLFQLRRQTGSAGQEQLWKVIDAVRHDDGKECSIFIFDKKIAEKLHKPKRKETVSEVLRREIRYLERFKHPKLLQIWHPVEECNENLAFATEPVWGSLANFLGNHERIAQPVPSELKVNEALKYLHSTQKVIHGNLNLGSVLITKRGCWKLSGLGFVEKSSSSHVSAYDT</sequence>
<dbReference type="GO" id="GO:0005524">
    <property type="term" value="F:ATP binding"/>
    <property type="evidence" value="ECO:0007669"/>
    <property type="project" value="InterPro"/>
</dbReference>
<dbReference type="PANTHER" id="PTHR12984:SF16">
    <property type="entry name" value="BLACK MATCH, ISOFORM H"/>
    <property type="match status" value="1"/>
</dbReference>
<dbReference type="InterPro" id="IPR011009">
    <property type="entry name" value="Kinase-like_dom_sf"/>
</dbReference>
<dbReference type="Gene3D" id="1.10.510.10">
    <property type="entry name" value="Transferase(Phosphotransferase) domain 1"/>
    <property type="match status" value="1"/>
</dbReference>
<feature type="region of interest" description="Disordered" evidence="2">
    <location>
        <begin position="24"/>
        <end position="49"/>
    </location>
</feature>
<dbReference type="WBParaSite" id="maker-uti_cns_0001421-snap-gene-0.2-mRNA-1">
    <property type="protein sequence ID" value="maker-uti_cns_0001421-snap-gene-0.2-mRNA-1"/>
    <property type="gene ID" value="maker-uti_cns_0001421-snap-gene-0.2"/>
</dbReference>
<feature type="compositionally biased region" description="Gly residues" evidence="2">
    <location>
        <begin position="38"/>
        <end position="49"/>
    </location>
</feature>
<dbReference type="PANTHER" id="PTHR12984">
    <property type="entry name" value="SCY1-RELATED S/T PROTEIN KINASE-LIKE"/>
    <property type="match status" value="1"/>
</dbReference>
<evidence type="ECO:0000313" key="6">
    <source>
        <dbReference type="WBParaSite" id="maker-uti_cns_0001071-snap-gene-0.4-mRNA-1"/>
    </source>
</evidence>
<name>A0A1I8G759_9PLAT</name>
<keyword evidence="4" id="KW-1185">Reference proteome</keyword>
<dbReference type="InterPro" id="IPR051177">
    <property type="entry name" value="CIK-Related_Protein"/>
</dbReference>
<comment type="similarity">
    <text evidence="1">Belongs to the protein kinase superfamily.</text>
</comment>
<dbReference type="AlphaFoldDB" id="A0A1I8G759"/>
<feature type="domain" description="Protein kinase" evidence="3">
    <location>
        <begin position="59"/>
        <end position="226"/>
    </location>
</feature>
<evidence type="ECO:0000313" key="5">
    <source>
        <dbReference type="WBParaSite" id="maker-uti_cns_0001027-snap-gene-0.13-mRNA-1"/>
    </source>
</evidence>
<dbReference type="Gene3D" id="3.30.200.20">
    <property type="entry name" value="Phosphorylase Kinase, domain 1"/>
    <property type="match status" value="1"/>
</dbReference>
<dbReference type="SUPFAM" id="SSF56112">
    <property type="entry name" value="Protein kinase-like (PK-like)"/>
    <property type="match status" value="1"/>
</dbReference>
<accession>A0A1I8G759</accession>